<evidence type="ECO:0000256" key="4">
    <source>
        <dbReference type="ARBA" id="ARBA00022807"/>
    </source>
</evidence>
<dbReference type="PANTHER" id="PTHR47053:SF1">
    <property type="entry name" value="MUREIN DD-ENDOPEPTIDASE MEPH-RELATED"/>
    <property type="match status" value="1"/>
</dbReference>
<dbReference type="PROSITE" id="PS51257">
    <property type="entry name" value="PROKAR_LIPOPROTEIN"/>
    <property type="match status" value="1"/>
</dbReference>
<dbReference type="PROSITE" id="PS51935">
    <property type="entry name" value="NLPC_P60"/>
    <property type="match status" value="1"/>
</dbReference>
<evidence type="ECO:0000256" key="5">
    <source>
        <dbReference type="SAM" id="SignalP"/>
    </source>
</evidence>
<reference evidence="7 8" key="1">
    <citation type="submission" date="2019-03" db="EMBL/GenBank/DDBJ databases">
        <title>Genomic Encyclopedia of Type Strains, Phase IV (KMG-IV): sequencing the most valuable type-strain genomes for metagenomic binning, comparative biology and taxonomic classification.</title>
        <authorList>
            <person name="Goeker M."/>
        </authorList>
    </citation>
    <scope>NUCLEOTIDE SEQUENCE [LARGE SCALE GENOMIC DNA]</scope>
    <source>
        <strain evidence="7 8">DSM 28679</strain>
    </source>
</reference>
<keyword evidence="8" id="KW-1185">Reference proteome</keyword>
<dbReference type="Proteomes" id="UP000294575">
    <property type="component" value="Unassembled WGS sequence"/>
</dbReference>
<name>A0A4R6U284_9GAMM</name>
<dbReference type="RefSeq" id="WP_101496767.1">
    <property type="nucleotide sequence ID" value="NZ_LNJZ01000007.1"/>
</dbReference>
<dbReference type="EMBL" id="SNYK01000001">
    <property type="protein sequence ID" value="TDQ40061.1"/>
    <property type="molecule type" value="Genomic_DNA"/>
</dbReference>
<proteinExistence type="inferred from homology"/>
<dbReference type="OrthoDB" id="9807055at2"/>
<gene>
    <name evidence="7" type="ORF">DFQ45_101194</name>
</gene>
<dbReference type="SUPFAM" id="SSF54001">
    <property type="entry name" value="Cysteine proteinases"/>
    <property type="match status" value="1"/>
</dbReference>
<evidence type="ECO:0000259" key="6">
    <source>
        <dbReference type="PROSITE" id="PS51935"/>
    </source>
</evidence>
<dbReference type="Pfam" id="PF00877">
    <property type="entry name" value="NLPC_P60"/>
    <property type="match status" value="1"/>
</dbReference>
<comment type="similarity">
    <text evidence="1">Belongs to the peptidase C40 family.</text>
</comment>
<keyword evidence="5" id="KW-0732">Signal</keyword>
<organism evidence="7 8">
    <name type="scientific">Thiopseudomonas denitrificans</name>
    <dbReference type="NCBI Taxonomy" id="1501432"/>
    <lineage>
        <taxon>Bacteria</taxon>
        <taxon>Pseudomonadati</taxon>
        <taxon>Pseudomonadota</taxon>
        <taxon>Gammaproteobacteria</taxon>
        <taxon>Pseudomonadales</taxon>
        <taxon>Pseudomonadaceae</taxon>
        <taxon>Thiopseudomonas</taxon>
    </lineage>
</organism>
<dbReference type="GO" id="GO:0006508">
    <property type="term" value="P:proteolysis"/>
    <property type="evidence" value="ECO:0007669"/>
    <property type="project" value="UniProtKB-KW"/>
</dbReference>
<keyword evidence="2" id="KW-0645">Protease</keyword>
<dbReference type="InterPro" id="IPR038765">
    <property type="entry name" value="Papain-like_cys_pep_sf"/>
</dbReference>
<protein>
    <submittedName>
        <fullName evidence="7">Cell wall-associated NlpC family hydrolase</fullName>
    </submittedName>
</protein>
<evidence type="ECO:0000256" key="1">
    <source>
        <dbReference type="ARBA" id="ARBA00007074"/>
    </source>
</evidence>
<feature type="signal peptide" evidence="5">
    <location>
        <begin position="1"/>
        <end position="25"/>
    </location>
</feature>
<evidence type="ECO:0000313" key="8">
    <source>
        <dbReference type="Proteomes" id="UP000294575"/>
    </source>
</evidence>
<sequence length="191" mass="20816">MHWSLRISVVSSLLLTAACATQQQASVPSAEARQQSVAIAPQTASVADEMDSLITRSQMADDVLLRAMAQIGTPYRWGGSSPQTGFDCSGLIGYVFNHSMNIKLPRSTTEMMQVKAPVIARNNLRSGDIVFFATNGGRRVSHAGIYVGDNRFVHAPSTGGKVRIDSLDAPYWNKAYLQAKRYLPDQQLVSL</sequence>
<evidence type="ECO:0000256" key="2">
    <source>
        <dbReference type="ARBA" id="ARBA00022670"/>
    </source>
</evidence>
<evidence type="ECO:0000313" key="7">
    <source>
        <dbReference type="EMBL" id="TDQ40061.1"/>
    </source>
</evidence>
<comment type="caution">
    <text evidence="7">The sequence shown here is derived from an EMBL/GenBank/DDBJ whole genome shotgun (WGS) entry which is preliminary data.</text>
</comment>
<accession>A0A4R6U284</accession>
<feature type="domain" description="NlpC/P60" evidence="6">
    <location>
        <begin position="57"/>
        <end position="183"/>
    </location>
</feature>
<dbReference type="InterPro" id="IPR000064">
    <property type="entry name" value="NLP_P60_dom"/>
</dbReference>
<keyword evidence="4" id="KW-0788">Thiol protease</keyword>
<dbReference type="AlphaFoldDB" id="A0A4R6U284"/>
<feature type="chain" id="PRO_5020818520" evidence="5">
    <location>
        <begin position="26"/>
        <end position="191"/>
    </location>
</feature>
<dbReference type="GO" id="GO:0008234">
    <property type="term" value="F:cysteine-type peptidase activity"/>
    <property type="evidence" value="ECO:0007669"/>
    <property type="project" value="UniProtKB-KW"/>
</dbReference>
<dbReference type="Gene3D" id="3.90.1720.10">
    <property type="entry name" value="endopeptidase domain like (from Nostoc punctiforme)"/>
    <property type="match status" value="1"/>
</dbReference>
<keyword evidence="3 7" id="KW-0378">Hydrolase</keyword>
<dbReference type="PANTHER" id="PTHR47053">
    <property type="entry name" value="MUREIN DD-ENDOPEPTIDASE MEPH-RELATED"/>
    <property type="match status" value="1"/>
</dbReference>
<evidence type="ECO:0000256" key="3">
    <source>
        <dbReference type="ARBA" id="ARBA00022801"/>
    </source>
</evidence>
<dbReference type="InterPro" id="IPR051202">
    <property type="entry name" value="Peptidase_C40"/>
</dbReference>